<evidence type="ECO:0000313" key="3">
    <source>
        <dbReference type="EMBL" id="KAF3953568.1"/>
    </source>
</evidence>
<dbReference type="InterPro" id="IPR036875">
    <property type="entry name" value="Znf_CCHC_sf"/>
</dbReference>
<evidence type="ECO:0000259" key="2">
    <source>
        <dbReference type="PROSITE" id="PS50158"/>
    </source>
</evidence>
<dbReference type="PROSITE" id="PS50158">
    <property type="entry name" value="ZF_CCHC"/>
    <property type="match status" value="1"/>
</dbReference>
<sequence length="209" mass="23194">MPNNSSGREAKCFKCGEVGHMSFQCPKKRSLHIGFEDKERATQRDEGHKEDAFDYGAFAMDDLEEDEVDTSLLSVVRPIEAPKTAADQPIEVPQIPANLSKDCTDFSLKDLSKPLCPMHEDSTDFVKGTSCLVSNIGDAKLKIDASDQGKLEVMQQDLKEMEAVGEVVEIEREAHQNYKAEVKTITLEASYSQVHVACQSRVLLPTPTF</sequence>
<dbReference type="Gene3D" id="4.10.60.10">
    <property type="entry name" value="Zinc finger, CCHC-type"/>
    <property type="match status" value="1"/>
</dbReference>
<evidence type="ECO:0000256" key="1">
    <source>
        <dbReference type="PROSITE-ProRule" id="PRU00047"/>
    </source>
</evidence>
<keyword evidence="1" id="KW-0862">Zinc</keyword>
<dbReference type="AlphaFoldDB" id="A0A8J4QM29"/>
<dbReference type="GO" id="GO:0008270">
    <property type="term" value="F:zinc ion binding"/>
    <property type="evidence" value="ECO:0007669"/>
    <property type="project" value="UniProtKB-KW"/>
</dbReference>
<comment type="caution">
    <text evidence="3">The sequence shown here is derived from an EMBL/GenBank/DDBJ whole genome shotgun (WGS) entry which is preliminary data.</text>
</comment>
<dbReference type="SUPFAM" id="SSF57756">
    <property type="entry name" value="Retrovirus zinc finger-like domains"/>
    <property type="match status" value="1"/>
</dbReference>
<gene>
    <name evidence="3" type="ORF">CMV_021003</name>
</gene>
<dbReference type="OrthoDB" id="10413514at2759"/>
<dbReference type="EMBL" id="JRKL02004018">
    <property type="protein sequence ID" value="KAF3953568.1"/>
    <property type="molecule type" value="Genomic_DNA"/>
</dbReference>
<name>A0A8J4QM29_9ROSI</name>
<dbReference type="InterPro" id="IPR001878">
    <property type="entry name" value="Znf_CCHC"/>
</dbReference>
<accession>A0A8J4QM29</accession>
<dbReference type="GO" id="GO:0003676">
    <property type="term" value="F:nucleic acid binding"/>
    <property type="evidence" value="ECO:0007669"/>
    <property type="project" value="InterPro"/>
</dbReference>
<keyword evidence="4" id="KW-1185">Reference proteome</keyword>
<dbReference type="SMART" id="SM00343">
    <property type="entry name" value="ZnF_C2HC"/>
    <property type="match status" value="1"/>
</dbReference>
<protein>
    <recommendedName>
        <fullName evidence="2">CCHC-type domain-containing protein</fullName>
    </recommendedName>
</protein>
<keyword evidence="1" id="KW-0479">Metal-binding</keyword>
<reference evidence="3" key="1">
    <citation type="submission" date="2020-03" db="EMBL/GenBank/DDBJ databases">
        <title>Castanea mollissima Vanexum genome sequencing.</title>
        <authorList>
            <person name="Staton M."/>
        </authorList>
    </citation>
    <scope>NUCLEOTIDE SEQUENCE</scope>
    <source>
        <tissue evidence="3">Leaf</tissue>
    </source>
</reference>
<evidence type="ECO:0000313" key="4">
    <source>
        <dbReference type="Proteomes" id="UP000737018"/>
    </source>
</evidence>
<keyword evidence="1" id="KW-0863">Zinc-finger</keyword>
<dbReference type="Pfam" id="PF00098">
    <property type="entry name" value="zf-CCHC"/>
    <property type="match status" value="1"/>
</dbReference>
<feature type="domain" description="CCHC-type" evidence="2">
    <location>
        <begin position="11"/>
        <end position="27"/>
    </location>
</feature>
<organism evidence="3 4">
    <name type="scientific">Castanea mollissima</name>
    <name type="common">Chinese chestnut</name>
    <dbReference type="NCBI Taxonomy" id="60419"/>
    <lineage>
        <taxon>Eukaryota</taxon>
        <taxon>Viridiplantae</taxon>
        <taxon>Streptophyta</taxon>
        <taxon>Embryophyta</taxon>
        <taxon>Tracheophyta</taxon>
        <taxon>Spermatophyta</taxon>
        <taxon>Magnoliopsida</taxon>
        <taxon>eudicotyledons</taxon>
        <taxon>Gunneridae</taxon>
        <taxon>Pentapetalae</taxon>
        <taxon>rosids</taxon>
        <taxon>fabids</taxon>
        <taxon>Fagales</taxon>
        <taxon>Fagaceae</taxon>
        <taxon>Castanea</taxon>
    </lineage>
</organism>
<proteinExistence type="predicted"/>
<dbReference type="Proteomes" id="UP000737018">
    <property type="component" value="Unassembled WGS sequence"/>
</dbReference>